<evidence type="ECO:0000313" key="2">
    <source>
        <dbReference type="Proteomes" id="UP001610446"/>
    </source>
</evidence>
<organism evidence="1 2">
    <name type="scientific">Aspergillus pseudoustus</name>
    <dbReference type="NCBI Taxonomy" id="1810923"/>
    <lineage>
        <taxon>Eukaryota</taxon>
        <taxon>Fungi</taxon>
        <taxon>Dikarya</taxon>
        <taxon>Ascomycota</taxon>
        <taxon>Pezizomycotina</taxon>
        <taxon>Eurotiomycetes</taxon>
        <taxon>Eurotiomycetidae</taxon>
        <taxon>Eurotiales</taxon>
        <taxon>Aspergillaceae</taxon>
        <taxon>Aspergillus</taxon>
        <taxon>Aspergillus subgen. Nidulantes</taxon>
    </lineage>
</organism>
<proteinExistence type="predicted"/>
<gene>
    <name evidence="1" type="ORF">BJY01DRAFT_131501</name>
</gene>
<comment type="caution">
    <text evidence="1">The sequence shown here is derived from an EMBL/GenBank/DDBJ whole genome shotgun (WGS) entry which is preliminary data.</text>
</comment>
<dbReference type="EMBL" id="JBFXLU010000362">
    <property type="protein sequence ID" value="KAL2828551.1"/>
    <property type="molecule type" value="Genomic_DNA"/>
</dbReference>
<evidence type="ECO:0000313" key="1">
    <source>
        <dbReference type="EMBL" id="KAL2828551.1"/>
    </source>
</evidence>
<dbReference type="Proteomes" id="UP001610446">
    <property type="component" value="Unassembled WGS sequence"/>
</dbReference>
<sequence>MVETGFQTAKGRFTIEIVTDGRGGIDRLAFCSPGDTQGSFVLPQAGLLYQGRRKVPVVGGREAKTLPGGCWKFTARDRA</sequence>
<name>A0ABR4ILG7_9EURO</name>
<keyword evidence="2" id="KW-1185">Reference proteome</keyword>
<accession>A0ABR4ILG7</accession>
<protein>
    <submittedName>
        <fullName evidence="1">Uncharacterized protein</fullName>
    </submittedName>
</protein>
<reference evidence="1 2" key="1">
    <citation type="submission" date="2024-07" db="EMBL/GenBank/DDBJ databases">
        <title>Section-level genome sequencing and comparative genomics of Aspergillus sections Usti and Cavernicolus.</title>
        <authorList>
            <consortium name="Lawrence Berkeley National Laboratory"/>
            <person name="Nybo J.L."/>
            <person name="Vesth T.C."/>
            <person name="Theobald S."/>
            <person name="Frisvad J.C."/>
            <person name="Larsen T.O."/>
            <person name="Kjaerboelling I."/>
            <person name="Rothschild-Mancinelli K."/>
            <person name="Lyhne E.K."/>
            <person name="Kogle M.E."/>
            <person name="Barry K."/>
            <person name="Clum A."/>
            <person name="Na H."/>
            <person name="Ledsgaard L."/>
            <person name="Lin J."/>
            <person name="Lipzen A."/>
            <person name="Kuo A."/>
            <person name="Riley R."/>
            <person name="Mondo S."/>
            <person name="Labutti K."/>
            <person name="Haridas S."/>
            <person name="Pangalinan J."/>
            <person name="Salamov A.A."/>
            <person name="Simmons B.A."/>
            <person name="Magnuson J.K."/>
            <person name="Chen J."/>
            <person name="Drula E."/>
            <person name="Henrissat B."/>
            <person name="Wiebenga A."/>
            <person name="Lubbers R.J."/>
            <person name="Gomes A.C."/>
            <person name="Makela M.R."/>
            <person name="Stajich J."/>
            <person name="Grigoriev I.V."/>
            <person name="Mortensen U.H."/>
            <person name="De Vries R.P."/>
            <person name="Baker S.E."/>
            <person name="Andersen M.R."/>
        </authorList>
    </citation>
    <scope>NUCLEOTIDE SEQUENCE [LARGE SCALE GENOMIC DNA]</scope>
    <source>
        <strain evidence="1 2">CBS 123904</strain>
    </source>
</reference>